<keyword evidence="2 6" id="KW-0813">Transport</keyword>
<dbReference type="CDD" id="cd06261">
    <property type="entry name" value="TM_PBP2"/>
    <property type="match status" value="1"/>
</dbReference>
<feature type="transmembrane region" description="Helical" evidence="6">
    <location>
        <begin position="209"/>
        <end position="236"/>
    </location>
</feature>
<dbReference type="Gene3D" id="1.10.3720.10">
    <property type="entry name" value="MetI-like"/>
    <property type="match status" value="1"/>
</dbReference>
<comment type="subcellular location">
    <subcellularLocation>
        <location evidence="6">Cell membrane</location>
        <topology evidence="6">Multi-pass membrane protein</topology>
    </subcellularLocation>
    <subcellularLocation>
        <location evidence="1">Membrane</location>
        <topology evidence="1">Multi-pass membrane protein</topology>
    </subcellularLocation>
</comment>
<dbReference type="GO" id="GO:0055085">
    <property type="term" value="P:transmembrane transport"/>
    <property type="evidence" value="ECO:0007669"/>
    <property type="project" value="InterPro"/>
</dbReference>
<dbReference type="InterPro" id="IPR051204">
    <property type="entry name" value="ABC_transp_perm/SBD"/>
</dbReference>
<evidence type="ECO:0000313" key="8">
    <source>
        <dbReference type="EMBL" id="SDI59899.1"/>
    </source>
</evidence>
<protein>
    <submittedName>
        <fullName evidence="8">Osmoprotectant transport system permease protein</fullName>
    </submittedName>
</protein>
<organism evidence="8 9">
    <name type="scientific">Proteiniclasticum ruminis</name>
    <dbReference type="NCBI Taxonomy" id="398199"/>
    <lineage>
        <taxon>Bacteria</taxon>
        <taxon>Bacillati</taxon>
        <taxon>Bacillota</taxon>
        <taxon>Clostridia</taxon>
        <taxon>Eubacteriales</taxon>
        <taxon>Clostridiaceae</taxon>
        <taxon>Proteiniclasticum</taxon>
    </lineage>
</organism>
<keyword evidence="3 6" id="KW-0812">Transmembrane</keyword>
<evidence type="ECO:0000256" key="5">
    <source>
        <dbReference type="ARBA" id="ARBA00023136"/>
    </source>
</evidence>
<dbReference type="Proteomes" id="UP000183255">
    <property type="component" value="Unassembled WGS sequence"/>
</dbReference>
<gene>
    <name evidence="8" type="ORF">SAMN05421804_103202</name>
</gene>
<dbReference type="EMBL" id="FNDZ01000003">
    <property type="protein sequence ID" value="SDI59899.1"/>
    <property type="molecule type" value="Genomic_DNA"/>
</dbReference>
<feature type="transmembrane region" description="Helical" evidence="6">
    <location>
        <begin position="7"/>
        <end position="26"/>
    </location>
</feature>
<dbReference type="PROSITE" id="PS50928">
    <property type="entry name" value="ABC_TM1"/>
    <property type="match status" value="1"/>
</dbReference>
<feature type="transmembrane region" description="Helical" evidence="6">
    <location>
        <begin position="324"/>
        <end position="344"/>
    </location>
</feature>
<dbReference type="GO" id="GO:0031460">
    <property type="term" value="P:glycine betaine transport"/>
    <property type="evidence" value="ECO:0007669"/>
    <property type="project" value="TreeGrafter"/>
</dbReference>
<dbReference type="SUPFAM" id="SSF161098">
    <property type="entry name" value="MetI-like"/>
    <property type="match status" value="1"/>
</dbReference>
<dbReference type="PANTHER" id="PTHR30177:SF30">
    <property type="entry name" value="GLYCINE BETAINE UPTAKE SYSTEM PERMEASE PROTEIN YEHY"/>
    <property type="match status" value="1"/>
</dbReference>
<evidence type="ECO:0000256" key="6">
    <source>
        <dbReference type="RuleBase" id="RU363032"/>
    </source>
</evidence>
<accession>A0A1G8LW42</accession>
<feature type="transmembrane region" description="Helical" evidence="6">
    <location>
        <begin position="102"/>
        <end position="122"/>
    </location>
</feature>
<dbReference type="InterPro" id="IPR000515">
    <property type="entry name" value="MetI-like"/>
</dbReference>
<proteinExistence type="inferred from homology"/>
<feature type="transmembrane region" description="Helical" evidence="6">
    <location>
        <begin position="71"/>
        <end position="90"/>
    </location>
</feature>
<feature type="transmembrane region" description="Helical" evidence="6">
    <location>
        <begin position="179"/>
        <end position="202"/>
    </location>
</feature>
<reference evidence="8 9" key="1">
    <citation type="submission" date="2016-10" db="EMBL/GenBank/DDBJ databases">
        <authorList>
            <person name="de Groot N.N."/>
        </authorList>
    </citation>
    <scope>NUCLEOTIDE SEQUENCE [LARGE SCALE GENOMIC DNA]</scope>
    <source>
        <strain evidence="8 9">CGMCC 1.5058</strain>
    </source>
</reference>
<keyword evidence="4 6" id="KW-1133">Transmembrane helix</keyword>
<keyword evidence="5 6" id="KW-0472">Membrane</keyword>
<feature type="transmembrane region" description="Helical" evidence="6">
    <location>
        <begin position="297"/>
        <end position="318"/>
    </location>
</feature>
<dbReference type="Pfam" id="PF00528">
    <property type="entry name" value="BPD_transp_1"/>
    <property type="match status" value="1"/>
</dbReference>
<feature type="transmembrane region" description="Helical" evidence="6">
    <location>
        <begin position="134"/>
        <end position="159"/>
    </location>
</feature>
<evidence type="ECO:0000259" key="7">
    <source>
        <dbReference type="PROSITE" id="PS50928"/>
    </source>
</evidence>
<sequence>MKKKLDYPNLVYSFLALMSLLLLNISEVKPNRIAPGEKFRLFELTGLPMMVFVMGFLVVMLLSYDFSEKKAAISGILSPILFTGILFVLGRVSLEMAKEAPTMRLTFSAGFYGMLLMVYLLVGHGLSKKPRRQYLIYMGLVLCGAVVVFLLTSGQFQVFSIMKEFENKKAQFFTSFTEHLFLSMGSVLAGMLLAVPLGYLAYRRKKLESFVMVPLSILETIPSLSLFGVLLVPLAALGRLPFFKALGVSGIGWAPAFVALTLYTLLPIGRNTLVGFSTVDQNVIEAARGMGMNRSEIFRRILFPLALPIILTGLRIAMVQTLGGAVLAGLVGGGGLGSFVFLGLAEGSPDLVLLGVIPIVVMTLILDSLLKALVKRLRRDEV</sequence>
<feature type="transmembrane region" description="Helical" evidence="6">
    <location>
        <begin position="351"/>
        <end position="374"/>
    </location>
</feature>
<evidence type="ECO:0000256" key="1">
    <source>
        <dbReference type="ARBA" id="ARBA00004141"/>
    </source>
</evidence>
<feature type="transmembrane region" description="Helical" evidence="6">
    <location>
        <begin position="242"/>
        <end position="266"/>
    </location>
</feature>
<evidence type="ECO:0000313" key="9">
    <source>
        <dbReference type="Proteomes" id="UP000183255"/>
    </source>
</evidence>
<comment type="similarity">
    <text evidence="6">Belongs to the binding-protein-dependent transport system permease family.</text>
</comment>
<dbReference type="GO" id="GO:0005886">
    <property type="term" value="C:plasma membrane"/>
    <property type="evidence" value="ECO:0007669"/>
    <property type="project" value="UniProtKB-SubCell"/>
</dbReference>
<dbReference type="RefSeq" id="WP_031575106.1">
    <property type="nucleotide sequence ID" value="NZ_FNDZ01000003.1"/>
</dbReference>
<feature type="domain" description="ABC transmembrane type-1" evidence="7">
    <location>
        <begin position="176"/>
        <end position="370"/>
    </location>
</feature>
<name>A0A1G8LW42_9CLOT</name>
<feature type="transmembrane region" description="Helical" evidence="6">
    <location>
        <begin position="46"/>
        <end position="64"/>
    </location>
</feature>
<dbReference type="AlphaFoldDB" id="A0A1G8LW42"/>
<dbReference type="InterPro" id="IPR035906">
    <property type="entry name" value="MetI-like_sf"/>
</dbReference>
<evidence type="ECO:0000256" key="4">
    <source>
        <dbReference type="ARBA" id="ARBA00022989"/>
    </source>
</evidence>
<dbReference type="PANTHER" id="PTHR30177">
    <property type="entry name" value="GLYCINE BETAINE/L-PROLINE TRANSPORT SYSTEM PERMEASE PROTEIN PROW"/>
    <property type="match status" value="1"/>
</dbReference>
<evidence type="ECO:0000256" key="2">
    <source>
        <dbReference type="ARBA" id="ARBA00022448"/>
    </source>
</evidence>
<evidence type="ECO:0000256" key="3">
    <source>
        <dbReference type="ARBA" id="ARBA00022692"/>
    </source>
</evidence>